<dbReference type="AlphaFoldDB" id="A0A9J6BK14"/>
<reference evidence="2" key="1">
    <citation type="submission" date="2021-03" db="EMBL/GenBank/DDBJ databases">
        <title>Chromosome level genome of the anhydrobiotic midge Polypedilum vanderplanki.</title>
        <authorList>
            <person name="Yoshida Y."/>
            <person name="Kikawada T."/>
            <person name="Gusev O."/>
        </authorList>
    </citation>
    <scope>NUCLEOTIDE SEQUENCE</scope>
    <source>
        <strain evidence="2">NIAS01</strain>
        <tissue evidence="2">Whole body or cell culture</tissue>
    </source>
</reference>
<keyword evidence="3" id="KW-1185">Reference proteome</keyword>
<organism evidence="2 3">
    <name type="scientific">Polypedilum vanderplanki</name>
    <name type="common">Sleeping chironomid midge</name>
    <dbReference type="NCBI Taxonomy" id="319348"/>
    <lineage>
        <taxon>Eukaryota</taxon>
        <taxon>Metazoa</taxon>
        <taxon>Ecdysozoa</taxon>
        <taxon>Arthropoda</taxon>
        <taxon>Hexapoda</taxon>
        <taxon>Insecta</taxon>
        <taxon>Pterygota</taxon>
        <taxon>Neoptera</taxon>
        <taxon>Endopterygota</taxon>
        <taxon>Diptera</taxon>
        <taxon>Nematocera</taxon>
        <taxon>Chironomoidea</taxon>
        <taxon>Chironomidae</taxon>
        <taxon>Chironominae</taxon>
        <taxon>Polypedilum</taxon>
        <taxon>Polypedilum</taxon>
    </lineage>
</organism>
<dbReference type="Pfam" id="PF00106">
    <property type="entry name" value="adh_short"/>
    <property type="match status" value="2"/>
</dbReference>
<protein>
    <submittedName>
        <fullName evidence="2">Uncharacterized protein</fullName>
    </submittedName>
</protein>
<comment type="caution">
    <text evidence="2">The sequence shown here is derived from an EMBL/GenBank/DDBJ whole genome shotgun (WGS) entry which is preliminary data.</text>
</comment>
<gene>
    <name evidence="2" type="ORF">PVAND_000342</name>
</gene>
<dbReference type="PRINTS" id="PR00081">
    <property type="entry name" value="GDHRDH"/>
</dbReference>
<evidence type="ECO:0000256" key="1">
    <source>
        <dbReference type="ARBA" id="ARBA00023002"/>
    </source>
</evidence>
<name>A0A9J6BK14_POLVA</name>
<dbReference type="PANTHER" id="PTHR43157:SF66">
    <property type="entry name" value="WW DOMAIN-CONTAINING OXIDOREDUCTASE-LIKE PROTEIN"/>
    <property type="match status" value="1"/>
</dbReference>
<keyword evidence="1" id="KW-0560">Oxidoreductase</keyword>
<dbReference type="EMBL" id="JADBJN010000003">
    <property type="protein sequence ID" value="KAG5670056.1"/>
    <property type="molecule type" value="Genomic_DNA"/>
</dbReference>
<dbReference type="GO" id="GO:0016491">
    <property type="term" value="F:oxidoreductase activity"/>
    <property type="evidence" value="ECO:0007669"/>
    <property type="project" value="UniProtKB-KW"/>
</dbReference>
<dbReference type="InterPro" id="IPR002347">
    <property type="entry name" value="SDR_fam"/>
</dbReference>
<proteinExistence type="predicted"/>
<accession>A0A9J6BK14</accession>
<evidence type="ECO:0000313" key="3">
    <source>
        <dbReference type="Proteomes" id="UP001107558"/>
    </source>
</evidence>
<dbReference type="Gene3D" id="3.40.50.720">
    <property type="entry name" value="NAD(P)-binding Rossmann-like Domain"/>
    <property type="match status" value="1"/>
</dbReference>
<dbReference type="SUPFAM" id="SSF51735">
    <property type="entry name" value="NAD(P)-binding Rossmann-fold domains"/>
    <property type="match status" value="1"/>
</dbReference>
<evidence type="ECO:0000313" key="2">
    <source>
        <dbReference type="EMBL" id="KAG5670056.1"/>
    </source>
</evidence>
<dbReference type="OrthoDB" id="191139at2759"/>
<dbReference type="PANTHER" id="PTHR43157">
    <property type="entry name" value="PHOSPHATIDYLINOSITOL-GLYCAN BIOSYNTHESIS CLASS F PROTEIN-RELATED"/>
    <property type="match status" value="1"/>
</dbReference>
<dbReference type="Proteomes" id="UP001107558">
    <property type="component" value="Chromosome 3"/>
</dbReference>
<dbReference type="InterPro" id="IPR036291">
    <property type="entry name" value="NAD(P)-bd_dom_sf"/>
</dbReference>
<sequence length="234" mass="26949">MKLDLSSQKSVREFAKEFLANESRLDLLVHNAAYAGVFKKSVSVDGIELTMATNHYGPFLLTHLLINVMKKSTPARIVVVSSKLHHVSTMKVTRIEDLNPISGPQSWFPGQIYHNSKFANILFTFELAKRLKRSNITANCLHPGMVDSNIWRNYPLFLQIPLYVFRFFLKSPQAGASVVLYVSLSERLKNITGKYFRKCKEARPNARIFNKQWQNILWDESKKIVKLTRHDPQI</sequence>